<dbReference type="Gene3D" id="3.90.550.10">
    <property type="entry name" value="Spore Coat Polysaccharide Biosynthesis Protein SpsA, Chain A"/>
    <property type="match status" value="1"/>
</dbReference>
<name>A0A7K1YCD3_9SPHI</name>
<feature type="domain" description="Glycosyltransferase 2-like" evidence="1">
    <location>
        <begin position="9"/>
        <end position="116"/>
    </location>
</feature>
<dbReference type="InterPro" id="IPR029044">
    <property type="entry name" value="Nucleotide-diphossugar_trans"/>
</dbReference>
<evidence type="ECO:0000259" key="1">
    <source>
        <dbReference type="Pfam" id="PF00535"/>
    </source>
</evidence>
<dbReference type="GO" id="GO:0016758">
    <property type="term" value="F:hexosyltransferase activity"/>
    <property type="evidence" value="ECO:0007669"/>
    <property type="project" value="UniProtKB-ARBA"/>
</dbReference>
<gene>
    <name evidence="2" type="ORF">GS399_12055</name>
</gene>
<sequence length="298" mass="34676">MENIKPNISVALAVYNGEPFLVELLDSLNRQILKPCELIIIDDASTDKSLEIIQQIALDDISVKVIQNDVNLGPVKTFKKLLNNCRGEFIAFCDQDDIWMPNKLLRCYEELIKLPSTRPSLVFSDLKVINDFGNITEQSFWKRLRLKPEKSSFKDVLIINVVTGCATMINGRMSDELKVMPDKVIMHDHWLALIGYSFGTHKIIREQTIFYREHEKSVTSKSSKSFLQRIKINFTHFFVDKRYLQANLEQAKLFSEFYESEISYKDNLDLKSFLKLTPQNTLQKKMFVFISKMKLAFR</sequence>
<dbReference type="PANTHER" id="PTHR22916">
    <property type="entry name" value="GLYCOSYLTRANSFERASE"/>
    <property type="match status" value="1"/>
</dbReference>
<evidence type="ECO:0000313" key="2">
    <source>
        <dbReference type="EMBL" id="MXV51708.1"/>
    </source>
</evidence>
<protein>
    <submittedName>
        <fullName evidence="2">Glycosyltransferase</fullName>
    </submittedName>
</protein>
<dbReference type="PANTHER" id="PTHR22916:SF3">
    <property type="entry name" value="UDP-GLCNAC:BETAGAL BETA-1,3-N-ACETYLGLUCOSAMINYLTRANSFERASE-LIKE PROTEIN 1"/>
    <property type="match status" value="1"/>
</dbReference>
<proteinExistence type="predicted"/>
<accession>A0A7K1YCD3</accession>
<dbReference type="Pfam" id="PF00535">
    <property type="entry name" value="Glycos_transf_2"/>
    <property type="match status" value="1"/>
</dbReference>
<dbReference type="SUPFAM" id="SSF53448">
    <property type="entry name" value="Nucleotide-diphospho-sugar transferases"/>
    <property type="match status" value="1"/>
</dbReference>
<reference evidence="2 3" key="1">
    <citation type="submission" date="2019-11" db="EMBL/GenBank/DDBJ databases">
        <title>Pedobacter sp. HMF7647 Genome sequencing and assembly.</title>
        <authorList>
            <person name="Kang H."/>
            <person name="Kim H."/>
            <person name="Joh K."/>
        </authorList>
    </citation>
    <scope>NUCLEOTIDE SEQUENCE [LARGE SCALE GENOMIC DNA]</scope>
    <source>
        <strain evidence="2 3">HMF7647</strain>
    </source>
</reference>
<dbReference type="InterPro" id="IPR001173">
    <property type="entry name" value="Glyco_trans_2-like"/>
</dbReference>
<dbReference type="EMBL" id="WVHT01000005">
    <property type="protein sequence ID" value="MXV51708.1"/>
    <property type="molecule type" value="Genomic_DNA"/>
</dbReference>
<comment type="caution">
    <text evidence="2">The sequence shown here is derived from an EMBL/GenBank/DDBJ whole genome shotgun (WGS) entry which is preliminary data.</text>
</comment>
<dbReference type="AlphaFoldDB" id="A0A7K1YCD3"/>
<keyword evidence="2" id="KW-0808">Transferase</keyword>
<dbReference type="RefSeq" id="WP_160844890.1">
    <property type="nucleotide sequence ID" value="NZ_WVHT01000005.1"/>
</dbReference>
<evidence type="ECO:0000313" key="3">
    <source>
        <dbReference type="Proteomes" id="UP000466586"/>
    </source>
</evidence>
<keyword evidence="3" id="KW-1185">Reference proteome</keyword>
<dbReference type="Proteomes" id="UP000466586">
    <property type="component" value="Unassembled WGS sequence"/>
</dbReference>
<organism evidence="2 3">
    <name type="scientific">Hufsiella arboris</name>
    <dbReference type="NCBI Taxonomy" id="2695275"/>
    <lineage>
        <taxon>Bacteria</taxon>
        <taxon>Pseudomonadati</taxon>
        <taxon>Bacteroidota</taxon>
        <taxon>Sphingobacteriia</taxon>
        <taxon>Sphingobacteriales</taxon>
        <taxon>Sphingobacteriaceae</taxon>
        <taxon>Hufsiella</taxon>
    </lineage>
</organism>